<evidence type="ECO:0008006" key="3">
    <source>
        <dbReference type="Google" id="ProtNLM"/>
    </source>
</evidence>
<dbReference type="GO" id="GO:0003677">
    <property type="term" value="F:DNA binding"/>
    <property type="evidence" value="ECO:0007669"/>
    <property type="project" value="InterPro"/>
</dbReference>
<name>A0A3G7TZR8_9PSED</name>
<evidence type="ECO:0000313" key="1">
    <source>
        <dbReference type="EMBL" id="AZE51932.1"/>
    </source>
</evidence>
<reference evidence="1 2" key="1">
    <citation type="submission" date="2018-03" db="EMBL/GenBank/DDBJ databases">
        <title>Diversity of phytobeneficial traits revealed by whole-genome analysis of worldwide-isolated phenazine-producing Pseudomonas spp.</title>
        <authorList>
            <person name="Biessy A."/>
            <person name="Novinscak A."/>
            <person name="Blom J."/>
            <person name="Leger G."/>
            <person name="Thomashow L.S."/>
            <person name="Cazorla F.M."/>
            <person name="Josic D."/>
            <person name="Filion M."/>
        </authorList>
    </citation>
    <scope>NUCLEOTIDE SEQUENCE [LARGE SCALE GENOMIC DNA]</scope>
    <source>
        <strain evidence="1 2">B25</strain>
    </source>
</reference>
<organism evidence="1 2">
    <name type="scientific">Pseudomonas chlororaphis</name>
    <dbReference type="NCBI Taxonomy" id="587753"/>
    <lineage>
        <taxon>Bacteria</taxon>
        <taxon>Pseudomonadati</taxon>
        <taxon>Pseudomonadota</taxon>
        <taxon>Gammaproteobacteria</taxon>
        <taxon>Pseudomonadales</taxon>
        <taxon>Pseudomonadaceae</taxon>
        <taxon>Pseudomonas</taxon>
    </lineage>
</organism>
<protein>
    <recommendedName>
        <fullName evidence="3">Integrase</fullName>
    </recommendedName>
</protein>
<dbReference type="Gene3D" id="1.10.443.10">
    <property type="entry name" value="Intergrase catalytic core"/>
    <property type="match status" value="1"/>
</dbReference>
<evidence type="ECO:0000313" key="2">
    <source>
        <dbReference type="Proteomes" id="UP000268048"/>
    </source>
</evidence>
<dbReference type="Proteomes" id="UP000268048">
    <property type="component" value="Chromosome"/>
</dbReference>
<dbReference type="GO" id="GO:0015074">
    <property type="term" value="P:DNA integration"/>
    <property type="evidence" value="ECO:0007669"/>
    <property type="project" value="InterPro"/>
</dbReference>
<dbReference type="GO" id="GO:0006310">
    <property type="term" value="P:DNA recombination"/>
    <property type="evidence" value="ECO:0007669"/>
    <property type="project" value="InterPro"/>
</dbReference>
<gene>
    <name evidence="1" type="ORF">C4K04_6304</name>
</gene>
<dbReference type="AlphaFoldDB" id="A0A3G7TZR8"/>
<dbReference type="InterPro" id="IPR013762">
    <property type="entry name" value="Integrase-like_cat_sf"/>
</dbReference>
<sequence length="684" mass="76913">MNPEINILSLKVESSAIQKNAPNFCPSTWPPANDFPIVINGDGDVISRYGDQIWIFTPWAKKITSINFGDGQKITKAPNISPENSYFFRQVVAWWLYGPGKTITATAIVRRFEILRSMFVFCSKQNILVTDLSRYPRVTEGLTEELTPSSASYALTLLHDLWEQREGLGFVILDSGTLQKLADSILRHEKEQTPYIPPRIWLYQVNRLRACLDDFITHKQSIIDCFNFCLNAYAKNAGSLSDACRLNIPPTRRPFFTGYERVTGERTGAEFHGHFIDTATRFGIDELLSRWVGLPTKAGVKVLSIYFNLIKFVGTAYILNFSMMRIDEGESLRADCLSIEHDEITGEDIYILEGPTTKTIEDDDARWITSPSAAIAIEAMSCVARLRMTAAEANPDTPTTEDDVRNPFLVVRAYEPWRAKSDYIHYPLSTRPTIQSYASLAKRYSLLFDTTELCITQEDIQVARLINPTLNPEEFEVGKVWNLAWHQLRRTGAVNMSASGIVGDASVQYQLKHATRGMTRYYGQGFYHLDINLNNEARTEYIKTMYEVIAKEFSLLQSPRFVSPHGDKRKEQLLSLVSEKDHKELVKAAKAGKLAYRDHLLGGCTKVGPCPYGGVDNIARCGGGDGKPACGELLLDKTKAPKIRKLHSNISDRLKRAPEGSPLQESLQAQLRATENALNVLESD</sequence>
<dbReference type="RefSeq" id="WP_241176307.1">
    <property type="nucleotide sequence ID" value="NZ_CP027753.1"/>
</dbReference>
<proteinExistence type="predicted"/>
<dbReference type="EMBL" id="CP027753">
    <property type="protein sequence ID" value="AZE51932.1"/>
    <property type="molecule type" value="Genomic_DNA"/>
</dbReference>
<accession>A0A3G7TZR8</accession>